<dbReference type="PANTHER" id="PTHR33990:SF2">
    <property type="entry name" value="PHNB-LIKE DOMAIN-CONTAINING PROTEIN"/>
    <property type="match status" value="1"/>
</dbReference>
<evidence type="ECO:0000313" key="2">
    <source>
        <dbReference type="EMBL" id="SQI30366.1"/>
    </source>
</evidence>
<keyword evidence="3" id="KW-1185">Reference proteome</keyword>
<sequence>MPKGEAMPKITPWLWFDMNAEDAVRFYTNVFPNSRIGEITYYQAGAPVPEGTVMSVEFFLDGQVFYGLNGGPQFPFTEAVSFRIDCTSQVEVDYYWNALTADGGEESQCGWLRDKYGLSWQVVPQQLDELFASSDPTAAQRVVDSMMTMRKLDVETLEAAARGVKSSTRADGA</sequence>
<dbReference type="PANTHER" id="PTHR33990">
    <property type="entry name" value="PROTEIN YJDN-RELATED"/>
    <property type="match status" value="1"/>
</dbReference>
<accession>A0A2X4TSK3</accession>
<dbReference type="AlphaFoldDB" id="A0A2X4TSK3"/>
<dbReference type="SUPFAM" id="SSF54593">
    <property type="entry name" value="Glyoxalase/Bleomycin resistance protein/Dihydroxybiphenyl dioxygenase"/>
    <property type="match status" value="1"/>
</dbReference>
<dbReference type="GO" id="GO:0032259">
    <property type="term" value="P:methylation"/>
    <property type="evidence" value="ECO:0007669"/>
    <property type="project" value="UniProtKB-KW"/>
</dbReference>
<dbReference type="InterPro" id="IPR029068">
    <property type="entry name" value="Glyas_Bleomycin-R_OHBP_Dase"/>
</dbReference>
<dbReference type="STRING" id="1219011.GCA_001895045_01876"/>
<dbReference type="KEGG" id="rcr:NCTC10994_01521"/>
<reference evidence="2 3" key="1">
    <citation type="submission" date="2018-06" db="EMBL/GenBank/DDBJ databases">
        <authorList>
            <consortium name="Pathogen Informatics"/>
            <person name="Doyle S."/>
        </authorList>
    </citation>
    <scope>NUCLEOTIDE SEQUENCE [LARGE SCALE GENOMIC DNA]</scope>
    <source>
        <strain evidence="2 3">NCTC10994</strain>
    </source>
</reference>
<dbReference type="PIRSF" id="PIRSF021700">
    <property type="entry name" value="3_dmu_93_MTrfase"/>
    <property type="match status" value="1"/>
</dbReference>
<feature type="domain" description="PhnB-like" evidence="1">
    <location>
        <begin position="9"/>
        <end position="123"/>
    </location>
</feature>
<dbReference type="Pfam" id="PF06983">
    <property type="entry name" value="3-dmu-9_3-mt"/>
    <property type="match status" value="1"/>
</dbReference>
<dbReference type="CDD" id="cd06588">
    <property type="entry name" value="PhnB_like"/>
    <property type="match status" value="1"/>
</dbReference>
<dbReference type="GO" id="GO:0008168">
    <property type="term" value="F:methyltransferase activity"/>
    <property type="evidence" value="ECO:0007669"/>
    <property type="project" value="UniProtKB-KW"/>
</dbReference>
<dbReference type="EMBL" id="LS483468">
    <property type="protein sequence ID" value="SQI30366.1"/>
    <property type="molecule type" value="Genomic_DNA"/>
</dbReference>
<keyword evidence="2" id="KW-0808">Transferase</keyword>
<keyword evidence="2" id="KW-0489">Methyltransferase</keyword>
<proteinExistence type="predicted"/>
<dbReference type="Gene3D" id="3.10.180.10">
    <property type="entry name" value="2,3-Dihydroxybiphenyl 1,2-Dioxygenase, domain 1"/>
    <property type="match status" value="1"/>
</dbReference>
<keyword evidence="2" id="KW-0830">Ubiquinone</keyword>
<gene>
    <name evidence="2" type="ORF">NCTC10994_01521</name>
</gene>
<name>A0A2X4TSK3_9NOCA</name>
<dbReference type="InterPro" id="IPR009725">
    <property type="entry name" value="3_dmu_93_MTrfase"/>
</dbReference>
<dbReference type="InterPro" id="IPR028973">
    <property type="entry name" value="PhnB-like"/>
</dbReference>
<protein>
    <submittedName>
        <fullName evidence="2">3-demethylubiquinone-9 3-methyltransferase</fullName>
    </submittedName>
</protein>
<dbReference type="Proteomes" id="UP000249091">
    <property type="component" value="Chromosome 1"/>
</dbReference>
<evidence type="ECO:0000259" key="1">
    <source>
        <dbReference type="Pfam" id="PF06983"/>
    </source>
</evidence>
<organism evidence="2 3">
    <name type="scientific">Rhodococcus coprophilus</name>
    <dbReference type="NCBI Taxonomy" id="38310"/>
    <lineage>
        <taxon>Bacteria</taxon>
        <taxon>Bacillati</taxon>
        <taxon>Actinomycetota</taxon>
        <taxon>Actinomycetes</taxon>
        <taxon>Mycobacteriales</taxon>
        <taxon>Nocardiaceae</taxon>
        <taxon>Rhodococcus</taxon>
    </lineage>
</organism>
<evidence type="ECO:0000313" key="3">
    <source>
        <dbReference type="Proteomes" id="UP000249091"/>
    </source>
</evidence>